<name>A0A382SFW4_9ZZZZ</name>
<accession>A0A382SFW4</accession>
<dbReference type="EMBL" id="UINC01128207">
    <property type="protein sequence ID" value="SVD07801.1"/>
    <property type="molecule type" value="Genomic_DNA"/>
</dbReference>
<sequence>MKDTFFKKLIKFLCLLLLALNVFSGGNESDSLLMETLDEVLTEEYKPCSDQSDLNSLEVNTISSLMIVSEGSIFIEGEVITSSNGVQAIVDYYDVETQKLTYHQDASTGFETFVLNETITGTFSGIASVKEFIIDLTIPCFELIVSIEEEPQQMIFITKESAEEAKAAAAKAAAAEMMAEIEEDLARQAALEAFQQKLAEEKAAAAASTAAYQSKLAYDARVEERMEALAIEQEIAAFKAELAAELAKQAAESAAAEMMAEIKEELARQAALEAFQQKLA</sequence>
<proteinExistence type="predicted"/>
<evidence type="ECO:0000313" key="1">
    <source>
        <dbReference type="EMBL" id="SVD07801.1"/>
    </source>
</evidence>
<organism evidence="1">
    <name type="scientific">marine metagenome</name>
    <dbReference type="NCBI Taxonomy" id="408172"/>
    <lineage>
        <taxon>unclassified sequences</taxon>
        <taxon>metagenomes</taxon>
        <taxon>ecological metagenomes</taxon>
    </lineage>
</organism>
<gene>
    <name evidence="1" type="ORF">METZ01_LOCUS360655</name>
</gene>
<dbReference type="AlphaFoldDB" id="A0A382SFW4"/>
<protein>
    <submittedName>
        <fullName evidence="1">Uncharacterized protein</fullName>
    </submittedName>
</protein>
<feature type="non-terminal residue" evidence="1">
    <location>
        <position position="280"/>
    </location>
</feature>
<reference evidence="1" key="1">
    <citation type="submission" date="2018-05" db="EMBL/GenBank/DDBJ databases">
        <authorList>
            <person name="Lanie J.A."/>
            <person name="Ng W.-L."/>
            <person name="Kazmierczak K.M."/>
            <person name="Andrzejewski T.M."/>
            <person name="Davidsen T.M."/>
            <person name="Wayne K.J."/>
            <person name="Tettelin H."/>
            <person name="Glass J.I."/>
            <person name="Rusch D."/>
            <person name="Podicherti R."/>
            <person name="Tsui H.-C.T."/>
            <person name="Winkler M.E."/>
        </authorList>
    </citation>
    <scope>NUCLEOTIDE SEQUENCE</scope>
</reference>